<reference evidence="1" key="1">
    <citation type="submission" date="2014-09" db="EMBL/GenBank/DDBJ databases">
        <authorList>
            <person name="Magalhaes I.L.F."/>
            <person name="Oliveira U."/>
            <person name="Santos F.R."/>
            <person name="Vidigal T.H.D.A."/>
            <person name="Brescovit A.D."/>
            <person name="Santos A.J."/>
        </authorList>
    </citation>
    <scope>NUCLEOTIDE SEQUENCE</scope>
    <source>
        <tissue evidence="1">Shoot tissue taken approximately 20 cm above the soil surface</tissue>
    </source>
</reference>
<dbReference type="AlphaFoldDB" id="A0A0A9EKA7"/>
<sequence>MCVVVEHIVHGAEAHRHGGVLGVELLFGVGQWRGELDGGTS</sequence>
<dbReference type="EMBL" id="GBRH01198447">
    <property type="protein sequence ID" value="JAD99448.1"/>
    <property type="molecule type" value="Transcribed_RNA"/>
</dbReference>
<evidence type="ECO:0000313" key="1">
    <source>
        <dbReference type="EMBL" id="JAD99448.1"/>
    </source>
</evidence>
<name>A0A0A9EKA7_ARUDO</name>
<accession>A0A0A9EKA7</accession>
<reference evidence="1" key="2">
    <citation type="journal article" date="2015" name="Data Brief">
        <title>Shoot transcriptome of the giant reed, Arundo donax.</title>
        <authorList>
            <person name="Barrero R.A."/>
            <person name="Guerrero F.D."/>
            <person name="Moolhuijzen P."/>
            <person name="Goolsby J.A."/>
            <person name="Tidwell J."/>
            <person name="Bellgard S.E."/>
            <person name="Bellgard M.I."/>
        </authorList>
    </citation>
    <scope>NUCLEOTIDE SEQUENCE</scope>
    <source>
        <tissue evidence="1">Shoot tissue taken approximately 20 cm above the soil surface</tissue>
    </source>
</reference>
<proteinExistence type="predicted"/>
<protein>
    <submittedName>
        <fullName evidence="1">Uncharacterized protein</fullName>
    </submittedName>
</protein>
<organism evidence="1">
    <name type="scientific">Arundo donax</name>
    <name type="common">Giant reed</name>
    <name type="synonym">Donax arundinaceus</name>
    <dbReference type="NCBI Taxonomy" id="35708"/>
    <lineage>
        <taxon>Eukaryota</taxon>
        <taxon>Viridiplantae</taxon>
        <taxon>Streptophyta</taxon>
        <taxon>Embryophyta</taxon>
        <taxon>Tracheophyta</taxon>
        <taxon>Spermatophyta</taxon>
        <taxon>Magnoliopsida</taxon>
        <taxon>Liliopsida</taxon>
        <taxon>Poales</taxon>
        <taxon>Poaceae</taxon>
        <taxon>PACMAD clade</taxon>
        <taxon>Arundinoideae</taxon>
        <taxon>Arundineae</taxon>
        <taxon>Arundo</taxon>
    </lineage>
</organism>